<dbReference type="Pfam" id="PF19314">
    <property type="entry name" value="DUF5917"/>
    <property type="match status" value="1"/>
</dbReference>
<dbReference type="PANTHER" id="PTHR21705">
    <property type="entry name" value="RAI16 PROTEIN-RELATED"/>
    <property type="match status" value="1"/>
</dbReference>
<dbReference type="PANTHER" id="PTHR21705:SF6">
    <property type="entry name" value="FHF COMPLEX SUBUNIT HOOK-INTERACTING PROTEIN 1A"/>
    <property type="match status" value="1"/>
</dbReference>
<comment type="similarity">
    <text evidence="1">Belongs to the FHIP family.</text>
</comment>
<dbReference type="InterPro" id="IPR019384">
    <property type="entry name" value="FHIP"/>
</dbReference>
<gene>
    <name evidence="4" type="primary">LOC114782610</name>
</gene>
<evidence type="ECO:0000313" key="5">
    <source>
        <dbReference type="Proteomes" id="UP000694580"/>
    </source>
</evidence>
<evidence type="ECO:0000256" key="2">
    <source>
        <dbReference type="SAM" id="MobiDB-lite"/>
    </source>
</evidence>
<dbReference type="GeneTree" id="ENSGT00950000182936"/>
<organism evidence="4 5">
    <name type="scientific">Denticeps clupeoides</name>
    <name type="common">denticle herring</name>
    <dbReference type="NCBI Taxonomy" id="299321"/>
    <lineage>
        <taxon>Eukaryota</taxon>
        <taxon>Metazoa</taxon>
        <taxon>Chordata</taxon>
        <taxon>Craniata</taxon>
        <taxon>Vertebrata</taxon>
        <taxon>Euteleostomi</taxon>
        <taxon>Actinopterygii</taxon>
        <taxon>Neopterygii</taxon>
        <taxon>Teleostei</taxon>
        <taxon>Clupei</taxon>
        <taxon>Clupeiformes</taxon>
        <taxon>Denticipitoidei</taxon>
        <taxon>Denticipitidae</taxon>
        <taxon>Denticeps</taxon>
    </lineage>
</organism>
<protein>
    <recommendedName>
        <fullName evidence="3">FHF complex subunit HOOK-interacting protein C-terminal domain-containing protein</fullName>
    </recommendedName>
</protein>
<feature type="domain" description="FHF complex subunit HOOK-interacting protein C-terminal" evidence="3">
    <location>
        <begin position="784"/>
        <end position="874"/>
    </location>
</feature>
<dbReference type="Ensembl" id="ENSDCDT00010033865.1">
    <property type="protein sequence ID" value="ENSDCDP00010027382.1"/>
    <property type="gene ID" value="ENSDCDG00010017325.1"/>
</dbReference>
<accession>A0AAY4C334</accession>
<name>A0AAY4C334_9TELE</name>
<feature type="region of interest" description="Disordered" evidence="2">
    <location>
        <begin position="676"/>
        <end position="705"/>
    </location>
</feature>
<evidence type="ECO:0000259" key="3">
    <source>
        <dbReference type="Pfam" id="PF19314"/>
    </source>
</evidence>
<reference evidence="4" key="1">
    <citation type="submission" date="2025-08" db="UniProtKB">
        <authorList>
            <consortium name="Ensembl"/>
        </authorList>
    </citation>
    <scope>IDENTIFICATION</scope>
</reference>
<proteinExistence type="inferred from homology"/>
<dbReference type="Proteomes" id="UP000694580">
    <property type="component" value="Unplaced"/>
</dbReference>
<reference evidence="4" key="2">
    <citation type="submission" date="2025-09" db="UniProtKB">
        <authorList>
            <consortium name="Ensembl"/>
        </authorList>
    </citation>
    <scope>IDENTIFICATION</scope>
</reference>
<evidence type="ECO:0000256" key="1">
    <source>
        <dbReference type="ARBA" id="ARBA00024336"/>
    </source>
</evidence>
<dbReference type="Pfam" id="PF10257">
    <property type="entry name" value="RAI16-like"/>
    <property type="match status" value="1"/>
</dbReference>
<dbReference type="InterPro" id="IPR045669">
    <property type="entry name" value="FHIP_C"/>
</dbReference>
<keyword evidence="5" id="KW-1185">Reference proteome</keyword>
<evidence type="ECO:0000313" key="4">
    <source>
        <dbReference type="Ensembl" id="ENSDCDP00010027382.1"/>
    </source>
</evidence>
<dbReference type="AlphaFoldDB" id="A0AAY4C334"/>
<feature type="compositionally biased region" description="Polar residues" evidence="2">
    <location>
        <begin position="685"/>
        <end position="705"/>
    </location>
</feature>
<sequence>MASAAASRNSVGTLSLKGVDPEICMIVFKNHWTQVLRILERYDPVRSSALHSGPVPMDESNAVQNYVEHMLELLMQEPPGASGAIGPILEFALVENIMERLFLWSLRRQYTDDMKLDQLRMYFMLIGQAQQPLLHHKPILRPLMMLLSSCSTDSSIVGPCNISRTSSIAETSSRCLVEMDLVALLHQLCCILAKDPSILELFFYTSQDQGAANFLLFSLLIPFTHRQGPVGDQARDALLLIMAVSTHNCRVANHITEHTYFCPVLATGLSGLYSSLPARLDVYSEDWHSLQPADWLQVPSLIQFLHSLKFCSSVTGVAHISIRNQLLSYIYNGFLVPVVAPALHKLTVEEVMTSTAYLDLFLRSVSDPTLLNTFLSFMLLHRHDNVYILDTLVSRINTPFQLGTVSLALFRTLIGLNCEDVMLQLILRYLIPCSHVRWTVRSRLGEMDLQLSAAAAFLSLTPSFLSCLPSPRQVCMLRSKVTEGLLNGNLGFYAQTAYNTPISSVQFRSFHLLSFTGTDSSLEHNYLQYLSEARAVISTCRLACHVWSAPYDGISPERDLKSQREPKERMPSVTFLTSDLPVPPQKQHTQQELEWDDMFDGGEQMNRSVVPPEHIVALRRSAISLIGGSYMEDGEFQNDVLVYDLVAQRDAQEKTAPRRTHTADTAWGERSISAAAQRQPENHCHANSSTASALQNGLDHNSPNAQNFHNYNSHDDQCHQFIYSMEVETRSIMEDAEFGERVQRLLRLLQHEDEGLSPDEMEPEKLPEGLPNETHTYKQCDPFTGPFISVLLSRLENLLENSIEVNLLVTGILTQLATFSQPLLRSFLLCTEPIFQPGVRTLHQVLVTVKDQIERYTQERPGFSDLVREAGFYLLAKDQVLQHQDSWFPIGRVPGCFLRLLPPCPKVPPGLHSRVYAAFLFTEFLKELAALSQEHAITEPPDVPDC</sequence>